<evidence type="ECO:0000313" key="3">
    <source>
        <dbReference type="Proteomes" id="UP001178662"/>
    </source>
</evidence>
<dbReference type="InterPro" id="IPR050194">
    <property type="entry name" value="Glycosyltransferase_grp1"/>
</dbReference>
<sequence length="398" mass="44629">MFDTHTQISKYRVLHFLKAMDPAGIEKGIMSLYRQMDRTEIQFDFAVHSLHEGYYEKEIRQLGGAVFRVPSPKGDLWRFKKEWDRTLRDWSHTSNKSQLGIPIAVHSHSAYFSGIVLRQAAKAGVSVRIAASHRVNASAGGIRGLYMKAMSNLIRKYATHRLSCSRIAGSSLFGHDWNPDGKSMGIVPNALDLNPFMHIRSTTRESLRRAWFNSNNIEGPVVLHIGRFVKEKNHRFILDVFQSLLDSVPTAILILAGEGPELQNMKAEAEQRGLLQKVQFLGIVDQIPELIAAADVFLFPSITEGLGMAVIEAQAGGLPCLVSDAIPEEADIGIDRLFRLSLNDSKELWVQQIIDLLQFTRPPVQFIEAALVARKYVASSLYPLMKEIYTYGSAEIHS</sequence>
<organism evidence="2 3">
    <name type="scientific">Candidatus Cohnella colombiensis</name>
    <dbReference type="NCBI Taxonomy" id="3121368"/>
    <lineage>
        <taxon>Bacteria</taxon>
        <taxon>Bacillati</taxon>
        <taxon>Bacillota</taxon>
        <taxon>Bacilli</taxon>
        <taxon>Bacillales</taxon>
        <taxon>Paenibacillaceae</taxon>
        <taxon>Cohnella</taxon>
    </lineage>
</organism>
<evidence type="ECO:0000259" key="1">
    <source>
        <dbReference type="Pfam" id="PF00534"/>
    </source>
</evidence>
<dbReference type="Pfam" id="PF00534">
    <property type="entry name" value="Glycos_transf_1"/>
    <property type="match status" value="1"/>
</dbReference>
<reference evidence="2" key="1">
    <citation type="submission" date="2023-03" db="EMBL/GenBank/DDBJ databases">
        <title>Andean soil-derived lignocellulolytic bacterial consortium as a source of novel taxa and putative plastic-active enzymes.</title>
        <authorList>
            <person name="Diaz-Garcia L."/>
            <person name="Chuvochina M."/>
            <person name="Feuerriegel G."/>
            <person name="Bunk B."/>
            <person name="Sproer C."/>
            <person name="Streit W.R."/>
            <person name="Rodriguez L.M."/>
            <person name="Overmann J."/>
            <person name="Jimenez D.J."/>
        </authorList>
    </citation>
    <scope>NUCLEOTIDE SEQUENCE</scope>
    <source>
        <strain evidence="2">MAG 2441</strain>
    </source>
</reference>
<dbReference type="Gene3D" id="3.40.50.2000">
    <property type="entry name" value="Glycogen Phosphorylase B"/>
    <property type="match status" value="2"/>
</dbReference>
<keyword evidence="2" id="KW-0808">Transferase</keyword>
<dbReference type="GO" id="GO:0016757">
    <property type="term" value="F:glycosyltransferase activity"/>
    <property type="evidence" value="ECO:0007669"/>
    <property type="project" value="UniProtKB-KW"/>
</dbReference>
<dbReference type="AlphaFoldDB" id="A0AA95EUG0"/>
<protein>
    <submittedName>
        <fullName evidence="2">Glycosyltransferase</fullName>
        <ecNumber evidence="2">2.4.-.-</ecNumber>
    </submittedName>
</protein>
<name>A0AA95EUG0_9BACL</name>
<dbReference type="EMBL" id="CP119317">
    <property type="protein sequence ID" value="WEK53640.1"/>
    <property type="molecule type" value="Genomic_DNA"/>
</dbReference>
<dbReference type="PANTHER" id="PTHR45947:SF3">
    <property type="entry name" value="SULFOQUINOVOSYL TRANSFERASE SQD2"/>
    <property type="match status" value="1"/>
</dbReference>
<dbReference type="SUPFAM" id="SSF53756">
    <property type="entry name" value="UDP-Glycosyltransferase/glycogen phosphorylase"/>
    <property type="match status" value="1"/>
</dbReference>
<proteinExistence type="predicted"/>
<accession>A0AA95EUG0</accession>
<evidence type="ECO:0000313" key="2">
    <source>
        <dbReference type="EMBL" id="WEK53640.1"/>
    </source>
</evidence>
<feature type="domain" description="Glycosyl transferase family 1" evidence="1">
    <location>
        <begin position="212"/>
        <end position="368"/>
    </location>
</feature>
<keyword evidence="2" id="KW-0328">Glycosyltransferase</keyword>
<dbReference type="PANTHER" id="PTHR45947">
    <property type="entry name" value="SULFOQUINOVOSYL TRANSFERASE SQD2"/>
    <property type="match status" value="1"/>
</dbReference>
<dbReference type="EC" id="2.4.-.-" evidence="2"/>
<dbReference type="Proteomes" id="UP001178662">
    <property type="component" value="Chromosome"/>
</dbReference>
<keyword evidence="3" id="KW-1185">Reference proteome</keyword>
<gene>
    <name evidence="2" type="ORF">P0Y55_13785</name>
</gene>
<dbReference type="InterPro" id="IPR001296">
    <property type="entry name" value="Glyco_trans_1"/>
</dbReference>